<name>A0ABW6A516_9BACT</name>
<keyword evidence="2" id="KW-1185">Reference proteome</keyword>
<dbReference type="RefSeq" id="WP_386098190.1">
    <property type="nucleotide sequence ID" value="NZ_JBHUOZ010000003.1"/>
</dbReference>
<comment type="caution">
    <text evidence="1">The sequence shown here is derived from an EMBL/GenBank/DDBJ whole genome shotgun (WGS) entry which is preliminary data.</text>
</comment>
<protein>
    <submittedName>
        <fullName evidence="1">Uncharacterized protein</fullName>
    </submittedName>
</protein>
<organism evidence="1 2">
    <name type="scientific">Terrimonas rubra</name>
    <dbReference type="NCBI Taxonomy" id="1035890"/>
    <lineage>
        <taxon>Bacteria</taxon>
        <taxon>Pseudomonadati</taxon>
        <taxon>Bacteroidota</taxon>
        <taxon>Chitinophagia</taxon>
        <taxon>Chitinophagales</taxon>
        <taxon>Chitinophagaceae</taxon>
        <taxon>Terrimonas</taxon>
    </lineage>
</organism>
<reference evidence="2" key="1">
    <citation type="journal article" date="2019" name="Int. J. Syst. Evol. Microbiol.">
        <title>The Global Catalogue of Microorganisms (GCM) 10K type strain sequencing project: providing services to taxonomists for standard genome sequencing and annotation.</title>
        <authorList>
            <consortium name="The Broad Institute Genomics Platform"/>
            <consortium name="The Broad Institute Genome Sequencing Center for Infectious Disease"/>
            <person name="Wu L."/>
            <person name="Ma J."/>
        </authorList>
    </citation>
    <scope>NUCLEOTIDE SEQUENCE [LARGE SCALE GENOMIC DNA]</scope>
    <source>
        <strain evidence="2">KCTC 23299</strain>
    </source>
</reference>
<dbReference type="Proteomes" id="UP001597511">
    <property type="component" value="Unassembled WGS sequence"/>
</dbReference>
<evidence type="ECO:0000313" key="1">
    <source>
        <dbReference type="EMBL" id="MFD2920199.1"/>
    </source>
</evidence>
<proteinExistence type="predicted"/>
<dbReference type="EMBL" id="JBHUOZ010000003">
    <property type="protein sequence ID" value="MFD2920199.1"/>
    <property type="molecule type" value="Genomic_DNA"/>
</dbReference>
<evidence type="ECO:0000313" key="2">
    <source>
        <dbReference type="Proteomes" id="UP001597511"/>
    </source>
</evidence>
<accession>A0ABW6A516</accession>
<gene>
    <name evidence="1" type="ORF">ACFS6H_10795</name>
</gene>
<sequence>MQIVSTLFLLLFYFVAAGQKVEYRHDSLFVNNFYVDAQTNKTTIDSLLGVKGKTKTSKDSYKINPATGKKVLRTTYFYYTLGLFFRYYDYDTVKLSVGIKLHRDTDTKRDKREELSETFAGQLYIADNYINDKRKIEELKHLKNCSVTVDQASLGYYSKIIGGDIIYGENIIRLTFDSNTTELKAVYIHHNFKDR</sequence>